<dbReference type="EMBL" id="LTBB01000006">
    <property type="protein sequence ID" value="KYH28974.1"/>
    <property type="molecule type" value="Genomic_DNA"/>
</dbReference>
<evidence type="ECO:0000256" key="2">
    <source>
        <dbReference type="SAM" id="Phobius"/>
    </source>
</evidence>
<evidence type="ECO:0000313" key="3">
    <source>
        <dbReference type="EMBL" id="KYH28974.1"/>
    </source>
</evidence>
<keyword evidence="2" id="KW-0812">Transmembrane</keyword>
<protein>
    <submittedName>
        <fullName evidence="3">Uncharacterized protein</fullName>
    </submittedName>
</protein>
<evidence type="ECO:0000256" key="1">
    <source>
        <dbReference type="SAM" id="Coils"/>
    </source>
</evidence>
<accession>A0A151AMW2</accession>
<dbReference type="Proteomes" id="UP000075374">
    <property type="component" value="Unassembled WGS sequence"/>
</dbReference>
<proteinExistence type="predicted"/>
<dbReference type="AlphaFoldDB" id="A0A151AMW2"/>
<feature type="transmembrane region" description="Helical" evidence="2">
    <location>
        <begin position="7"/>
        <end position="31"/>
    </location>
</feature>
<organism evidence="3 4">
    <name type="scientific">Clostridium colicanis DSM 13634</name>
    <dbReference type="NCBI Taxonomy" id="1121305"/>
    <lineage>
        <taxon>Bacteria</taxon>
        <taxon>Bacillati</taxon>
        <taxon>Bacillota</taxon>
        <taxon>Clostridia</taxon>
        <taxon>Eubacteriales</taxon>
        <taxon>Clostridiaceae</taxon>
        <taxon>Clostridium</taxon>
    </lineage>
</organism>
<dbReference type="PATRIC" id="fig|1121305.3.peg.1419"/>
<dbReference type="RefSeq" id="WP_061858268.1">
    <property type="nucleotide sequence ID" value="NZ_LTBB01000006.1"/>
</dbReference>
<keyword evidence="2" id="KW-0472">Membrane</keyword>
<sequence>MRINQEFITPIISATAVIIGSIIGATCTWITTNHSTIKTIEVENKIVEENRKNEELEKLLKFCENINIIRLDICNSLFQSIRTLKDFHEGNFGNRYPISINRDYSRVVASLTGKFDLKELSYIYQVYGIIETLNKHISELGFNDKNGYELIKMDCELLLKKFYGENYKKIIELDIDKICYEELYNNEFMKKGYRHILKKLDMHSYSEKSKEKEIKEKYIQSRG</sequence>
<evidence type="ECO:0000313" key="4">
    <source>
        <dbReference type="Proteomes" id="UP000075374"/>
    </source>
</evidence>
<feature type="coiled-coil region" evidence="1">
    <location>
        <begin position="37"/>
        <end position="66"/>
    </location>
</feature>
<reference evidence="3 4" key="1">
    <citation type="submission" date="2016-02" db="EMBL/GenBank/DDBJ databases">
        <title>Genome sequence of Clostridium colicanis DSM 13634.</title>
        <authorList>
            <person name="Poehlein A."/>
            <person name="Daniel R."/>
        </authorList>
    </citation>
    <scope>NUCLEOTIDE SEQUENCE [LARGE SCALE GENOMIC DNA]</scope>
    <source>
        <strain evidence="3 4">DSM 13634</strain>
    </source>
</reference>
<gene>
    <name evidence="3" type="ORF">CLCOL_14140</name>
</gene>
<keyword evidence="1" id="KW-0175">Coiled coil</keyword>
<keyword evidence="4" id="KW-1185">Reference proteome</keyword>
<comment type="caution">
    <text evidence="3">The sequence shown here is derived from an EMBL/GenBank/DDBJ whole genome shotgun (WGS) entry which is preliminary data.</text>
</comment>
<keyword evidence="2" id="KW-1133">Transmembrane helix</keyword>
<dbReference type="STRING" id="1121305.CLCOL_14140"/>
<name>A0A151AMW2_9CLOT</name>